<keyword evidence="1" id="KW-0472">Membrane</keyword>
<evidence type="ECO:0000313" key="3">
    <source>
        <dbReference type="Proteomes" id="UP000253562"/>
    </source>
</evidence>
<sequence>MFRIVGSLLTLALGIVGTIACIVAIAAIATFSQRASLATGQLFDTAHSALEEVRQYVGLAAQRVQAMKLTSDAIQTQVKQWSEEQAEELAIARLGVEEHVDMFLAELDQIEQWASTVETSTEMIGQALDATQSSGLPIDTQPVYGLLEETKQIQLQLETGIASARQLGQRLAQAEDNPGEQKQQIIRLTERIIVTLTMVDQHIASIDKHLGDIETTINQQKLTVARWTNVAAIAICGVMAWMALGQAALCYAGWRWLRGGTTNKELAHDR</sequence>
<dbReference type="PROSITE" id="PS51257">
    <property type="entry name" value="PROKAR_LIPOPROTEIN"/>
    <property type="match status" value="1"/>
</dbReference>
<accession>A0A368KMM4</accession>
<gene>
    <name evidence="2" type="ORF">DTL42_18370</name>
</gene>
<reference evidence="2 3" key="1">
    <citation type="submission" date="2018-07" db="EMBL/GenBank/DDBJ databases">
        <title>Comparative genomes isolates from brazilian mangrove.</title>
        <authorList>
            <person name="De Araujo J.E."/>
            <person name="Taketani R.G."/>
            <person name="Silva M.C.P."/>
            <person name="Lourenco M.V."/>
            <person name="Oliveira V.M."/>
            <person name="Andreote F.D."/>
        </authorList>
    </citation>
    <scope>NUCLEOTIDE SEQUENCE [LARGE SCALE GENOMIC DNA]</scope>
    <source>
        <strain evidence="2 3">HEX PRIS-MGV</strain>
    </source>
</reference>
<dbReference type="RefSeq" id="WP_114370681.1">
    <property type="nucleotide sequence ID" value="NZ_QPEX01000037.1"/>
</dbReference>
<comment type="caution">
    <text evidence="2">The sequence shown here is derived from an EMBL/GenBank/DDBJ whole genome shotgun (WGS) entry which is preliminary data.</text>
</comment>
<keyword evidence="1" id="KW-0812">Transmembrane</keyword>
<organism evidence="2 3">
    <name type="scientific">Bremerella cremea</name>
    <dbReference type="NCBI Taxonomy" id="1031537"/>
    <lineage>
        <taxon>Bacteria</taxon>
        <taxon>Pseudomonadati</taxon>
        <taxon>Planctomycetota</taxon>
        <taxon>Planctomycetia</taxon>
        <taxon>Pirellulales</taxon>
        <taxon>Pirellulaceae</taxon>
        <taxon>Bremerella</taxon>
    </lineage>
</organism>
<name>A0A368KMM4_9BACT</name>
<evidence type="ECO:0000313" key="2">
    <source>
        <dbReference type="EMBL" id="RCS43952.1"/>
    </source>
</evidence>
<proteinExistence type="predicted"/>
<evidence type="ECO:0000256" key="1">
    <source>
        <dbReference type="SAM" id="Phobius"/>
    </source>
</evidence>
<dbReference type="OrthoDB" id="281802at2"/>
<dbReference type="Proteomes" id="UP000253562">
    <property type="component" value="Unassembled WGS sequence"/>
</dbReference>
<protein>
    <submittedName>
        <fullName evidence="2">Uncharacterized protein</fullName>
    </submittedName>
</protein>
<feature type="transmembrane region" description="Helical" evidence="1">
    <location>
        <begin position="230"/>
        <end position="254"/>
    </location>
</feature>
<dbReference type="AlphaFoldDB" id="A0A368KMM4"/>
<keyword evidence="1" id="KW-1133">Transmembrane helix</keyword>
<dbReference type="EMBL" id="QPEX01000037">
    <property type="protein sequence ID" value="RCS43952.1"/>
    <property type="molecule type" value="Genomic_DNA"/>
</dbReference>